<comment type="caution">
    <text evidence="1">The sequence shown here is derived from an EMBL/GenBank/DDBJ whole genome shotgun (WGS) entry which is preliminary data.</text>
</comment>
<organism evidence="1 2">
    <name type="scientific">Tegillarca granosa</name>
    <name type="common">Malaysian cockle</name>
    <name type="synonym">Anadara granosa</name>
    <dbReference type="NCBI Taxonomy" id="220873"/>
    <lineage>
        <taxon>Eukaryota</taxon>
        <taxon>Metazoa</taxon>
        <taxon>Spiralia</taxon>
        <taxon>Lophotrochozoa</taxon>
        <taxon>Mollusca</taxon>
        <taxon>Bivalvia</taxon>
        <taxon>Autobranchia</taxon>
        <taxon>Pteriomorphia</taxon>
        <taxon>Arcoida</taxon>
        <taxon>Arcoidea</taxon>
        <taxon>Arcidae</taxon>
        <taxon>Tegillarca</taxon>
    </lineage>
</organism>
<dbReference type="EMBL" id="JARBDR010000640">
    <property type="protein sequence ID" value="KAJ8310535.1"/>
    <property type="molecule type" value="Genomic_DNA"/>
</dbReference>
<evidence type="ECO:0000313" key="1">
    <source>
        <dbReference type="EMBL" id="KAJ8310535.1"/>
    </source>
</evidence>
<keyword evidence="2" id="KW-1185">Reference proteome</keyword>
<name>A0ABQ9EZD8_TEGGR</name>
<proteinExistence type="predicted"/>
<accession>A0ABQ9EZD8</accession>
<gene>
    <name evidence="1" type="ORF">KUTeg_012400</name>
</gene>
<dbReference type="InterPro" id="IPR043721">
    <property type="entry name" value="DUF5662"/>
</dbReference>
<dbReference type="Proteomes" id="UP001217089">
    <property type="component" value="Unassembled WGS sequence"/>
</dbReference>
<reference evidence="1 2" key="1">
    <citation type="submission" date="2022-12" db="EMBL/GenBank/DDBJ databases">
        <title>Chromosome-level genome of Tegillarca granosa.</title>
        <authorList>
            <person name="Kim J."/>
        </authorList>
    </citation>
    <scope>NUCLEOTIDE SEQUENCE [LARGE SCALE GENOMIC DNA]</scope>
    <source>
        <strain evidence="1">Teg-2019</strain>
        <tissue evidence="1">Adductor muscle</tissue>
    </source>
</reference>
<dbReference type="Pfam" id="PF18907">
    <property type="entry name" value="DUF5662"/>
    <property type="match status" value="1"/>
</dbReference>
<sequence length="226" mass="26980">MSELESILSISPQVHKGSIRKYYKENGMKETVMYLADKVWDEETRQRADKAIANRDISSPYYKVLFDLFNIQEHFNQVDSHRKFISMAYDHLKEFVPNMTQDQVDKHDLSKYDFAQSVGYTARWVHEIDNDCWQKSLNDHYCKEPHHPQFYWKGEEKSVMEQKFLEESLIDMVASRWERQLQGDVNVSNYELVNFDSKYLLRYLDEDRKKVEGIINAIKSKSIETK</sequence>
<protein>
    <submittedName>
        <fullName evidence="1">Uncharacterized protein</fullName>
    </submittedName>
</protein>
<evidence type="ECO:0000313" key="2">
    <source>
        <dbReference type="Proteomes" id="UP001217089"/>
    </source>
</evidence>